<proteinExistence type="predicted"/>
<evidence type="ECO:0000313" key="1">
    <source>
        <dbReference type="EMBL" id="MCE8539289.1"/>
    </source>
</evidence>
<organism evidence="1 2">
    <name type="scientific">Ruegeria pomeroyi</name>
    <dbReference type="NCBI Taxonomy" id="89184"/>
    <lineage>
        <taxon>Bacteria</taxon>
        <taxon>Pseudomonadati</taxon>
        <taxon>Pseudomonadota</taxon>
        <taxon>Alphaproteobacteria</taxon>
        <taxon>Rhodobacterales</taxon>
        <taxon>Roseobacteraceae</taxon>
        <taxon>Ruegeria</taxon>
    </lineage>
</organism>
<dbReference type="Proteomes" id="UP000813672">
    <property type="component" value="Unassembled WGS sequence"/>
</dbReference>
<protein>
    <submittedName>
        <fullName evidence="1">Uncharacterized protein</fullName>
    </submittedName>
</protein>
<comment type="caution">
    <text evidence="1">The sequence shown here is derived from an EMBL/GenBank/DDBJ whole genome shotgun (WGS) entry which is preliminary data.</text>
</comment>
<reference evidence="1" key="1">
    <citation type="journal article" date="2021" name="Environ. Microbiol.">
        <title>Cryptic niche differentiation of novel sediment ecotypes of Rugeria pomeroyi correlates with nitrate respiration.</title>
        <authorList>
            <person name="Lin X."/>
            <person name="McNichol J."/>
            <person name="Chu X."/>
            <person name="Qian Y."/>
            <person name="Luo H."/>
        </authorList>
    </citation>
    <scope>NUCLEOTIDE SEQUENCE</scope>
    <source>
        <strain evidence="1">SZCCDBB064</strain>
    </source>
</reference>
<dbReference type="AlphaFoldDB" id="A0A9Q3WNN1"/>
<sequence length="103" mass="10659">MDKGDLVTTGVGADKVVSKTYSGVFDGYDLITITVFIAGQDGLSVQGDAELLRPGSNGTSPVSLHELGDHTGTLVLISGIPVAHLLGVQGLSPSQIEVRIDNR</sequence>
<accession>A0A9Q3WNN1</accession>
<evidence type="ECO:0000313" key="2">
    <source>
        <dbReference type="Proteomes" id="UP000813672"/>
    </source>
</evidence>
<dbReference type="RefSeq" id="WP_234221277.1">
    <property type="nucleotide sequence ID" value="NZ_JAGQAF010000012.1"/>
</dbReference>
<gene>
    <name evidence="1" type="ORF">KBY27_17675</name>
</gene>
<name>A0A9Q3WNN1_9RHOB</name>
<dbReference type="EMBL" id="JAGQAF010000012">
    <property type="protein sequence ID" value="MCE8539289.1"/>
    <property type="molecule type" value="Genomic_DNA"/>
</dbReference>